<dbReference type="InterPro" id="IPR036565">
    <property type="entry name" value="Mur-like_cat_sf"/>
</dbReference>
<evidence type="ECO:0000313" key="13">
    <source>
        <dbReference type="EMBL" id="OGF31886.1"/>
    </source>
</evidence>
<keyword evidence="6 10" id="KW-0067">ATP-binding</keyword>
<accession>A0A1F5SZG9</accession>
<dbReference type="NCBIfam" id="TIGR01499">
    <property type="entry name" value="folC"/>
    <property type="match status" value="1"/>
</dbReference>
<evidence type="ECO:0000256" key="10">
    <source>
        <dbReference type="PIRNR" id="PIRNR001563"/>
    </source>
</evidence>
<dbReference type="Pfam" id="PF02875">
    <property type="entry name" value="Mur_ligase_C"/>
    <property type="match status" value="1"/>
</dbReference>
<evidence type="ECO:0000256" key="2">
    <source>
        <dbReference type="ARBA" id="ARBA00013025"/>
    </source>
</evidence>
<dbReference type="InterPro" id="IPR001645">
    <property type="entry name" value="Folylpolyglutamate_synth"/>
</dbReference>
<keyword evidence="3 10" id="KW-0436">Ligase</keyword>
<dbReference type="STRING" id="1798002.A2478_05390"/>
<dbReference type="InterPro" id="IPR013221">
    <property type="entry name" value="Mur_ligase_cen"/>
</dbReference>
<proteinExistence type="inferred from homology"/>
<dbReference type="Pfam" id="PF08245">
    <property type="entry name" value="Mur_ligase_M"/>
    <property type="match status" value="1"/>
</dbReference>
<name>A0A1F5SZG9_9BACT</name>
<reference evidence="13 14" key="1">
    <citation type="journal article" date="2016" name="Nat. Commun.">
        <title>Thousands of microbial genomes shed light on interconnected biogeochemical processes in an aquifer system.</title>
        <authorList>
            <person name="Anantharaman K."/>
            <person name="Brown C.T."/>
            <person name="Hug L.A."/>
            <person name="Sharon I."/>
            <person name="Castelle C.J."/>
            <person name="Probst A.J."/>
            <person name="Thomas B.C."/>
            <person name="Singh A."/>
            <person name="Wilkins M.J."/>
            <person name="Karaoz U."/>
            <person name="Brodie E.L."/>
            <person name="Williams K.H."/>
            <person name="Hubbard S.S."/>
            <person name="Banfield J.F."/>
        </authorList>
    </citation>
    <scope>NUCLEOTIDE SEQUENCE [LARGE SCALE GENOMIC DNA]</scope>
</reference>
<dbReference type="Gene3D" id="3.40.1190.10">
    <property type="entry name" value="Mur-like, catalytic domain"/>
    <property type="match status" value="1"/>
</dbReference>
<dbReference type="GO" id="GO:0008841">
    <property type="term" value="F:dihydrofolate synthase activity"/>
    <property type="evidence" value="ECO:0007669"/>
    <property type="project" value="TreeGrafter"/>
</dbReference>
<evidence type="ECO:0000256" key="3">
    <source>
        <dbReference type="ARBA" id="ARBA00022598"/>
    </source>
</evidence>
<gene>
    <name evidence="13" type="ORF">A2478_05390</name>
</gene>
<dbReference type="EMBL" id="MFGJ01000007">
    <property type="protein sequence ID" value="OGF31886.1"/>
    <property type="molecule type" value="Genomic_DNA"/>
</dbReference>
<dbReference type="Proteomes" id="UP000179001">
    <property type="component" value="Unassembled WGS sequence"/>
</dbReference>
<evidence type="ECO:0000256" key="5">
    <source>
        <dbReference type="ARBA" id="ARBA00022741"/>
    </source>
</evidence>
<dbReference type="AlphaFoldDB" id="A0A1F5SZG9"/>
<dbReference type="InterPro" id="IPR036615">
    <property type="entry name" value="Mur_ligase_C_dom_sf"/>
</dbReference>
<dbReference type="SUPFAM" id="SSF53244">
    <property type="entry name" value="MurD-like peptide ligases, peptide-binding domain"/>
    <property type="match status" value="1"/>
</dbReference>
<feature type="domain" description="Mur ligase C-terminal" evidence="11">
    <location>
        <begin position="274"/>
        <end position="396"/>
    </location>
</feature>
<dbReference type="GO" id="GO:0004326">
    <property type="term" value="F:tetrahydrofolylpolyglutamate synthase activity"/>
    <property type="evidence" value="ECO:0007669"/>
    <property type="project" value="UniProtKB-EC"/>
</dbReference>
<evidence type="ECO:0000256" key="1">
    <source>
        <dbReference type="ARBA" id="ARBA00008276"/>
    </source>
</evidence>
<dbReference type="GO" id="GO:0046872">
    <property type="term" value="F:metal ion binding"/>
    <property type="evidence" value="ECO:0007669"/>
    <property type="project" value="UniProtKB-KW"/>
</dbReference>
<evidence type="ECO:0000256" key="7">
    <source>
        <dbReference type="ARBA" id="ARBA00022842"/>
    </source>
</evidence>
<evidence type="ECO:0000256" key="8">
    <source>
        <dbReference type="ARBA" id="ARBA00030592"/>
    </source>
</evidence>
<feature type="domain" description="Mur ligase central" evidence="12">
    <location>
        <begin position="60"/>
        <end position="230"/>
    </location>
</feature>
<dbReference type="Gene3D" id="3.90.190.20">
    <property type="entry name" value="Mur ligase, C-terminal domain"/>
    <property type="match status" value="1"/>
</dbReference>
<comment type="caution">
    <text evidence="13">The sequence shown here is derived from an EMBL/GenBank/DDBJ whole genome shotgun (WGS) entry which is preliminary data.</text>
</comment>
<keyword evidence="4" id="KW-0479">Metal-binding</keyword>
<dbReference type="GO" id="GO:0005524">
    <property type="term" value="F:ATP binding"/>
    <property type="evidence" value="ECO:0007669"/>
    <property type="project" value="UniProtKB-KW"/>
</dbReference>
<dbReference type="PIRSF" id="PIRSF001563">
    <property type="entry name" value="Folylpolyglu_synth"/>
    <property type="match status" value="1"/>
</dbReference>
<dbReference type="InterPro" id="IPR004101">
    <property type="entry name" value="Mur_ligase_C"/>
</dbReference>
<dbReference type="PANTHER" id="PTHR11136">
    <property type="entry name" value="FOLYLPOLYGLUTAMATE SYNTHASE-RELATED"/>
    <property type="match status" value="1"/>
</dbReference>
<keyword evidence="7" id="KW-0460">Magnesium</keyword>
<dbReference type="GO" id="GO:0005737">
    <property type="term" value="C:cytoplasm"/>
    <property type="evidence" value="ECO:0007669"/>
    <property type="project" value="TreeGrafter"/>
</dbReference>
<evidence type="ECO:0000256" key="9">
    <source>
        <dbReference type="ARBA" id="ARBA00047493"/>
    </source>
</evidence>
<dbReference type="EC" id="6.3.2.17" evidence="2"/>
<comment type="similarity">
    <text evidence="1 10">Belongs to the folylpolyglutamate synthase family.</text>
</comment>
<evidence type="ECO:0000259" key="11">
    <source>
        <dbReference type="Pfam" id="PF02875"/>
    </source>
</evidence>
<dbReference type="SUPFAM" id="SSF53623">
    <property type="entry name" value="MurD-like peptide ligases, catalytic domain"/>
    <property type="match status" value="1"/>
</dbReference>
<keyword evidence="5 10" id="KW-0547">Nucleotide-binding</keyword>
<organism evidence="13 14">
    <name type="scientific">Candidatus Falkowbacteria bacterium RIFOXYC2_FULL_36_12</name>
    <dbReference type="NCBI Taxonomy" id="1798002"/>
    <lineage>
        <taxon>Bacteria</taxon>
        <taxon>Candidatus Falkowiibacteriota</taxon>
    </lineage>
</organism>
<evidence type="ECO:0000256" key="6">
    <source>
        <dbReference type="ARBA" id="ARBA00022840"/>
    </source>
</evidence>
<evidence type="ECO:0000256" key="4">
    <source>
        <dbReference type="ARBA" id="ARBA00022723"/>
    </source>
</evidence>
<dbReference type="PANTHER" id="PTHR11136:SF0">
    <property type="entry name" value="DIHYDROFOLATE SYNTHETASE-RELATED"/>
    <property type="match status" value="1"/>
</dbReference>
<evidence type="ECO:0000313" key="14">
    <source>
        <dbReference type="Proteomes" id="UP000179001"/>
    </source>
</evidence>
<sequence length="421" mass="47738">MNTILFKKYKQAEQFIESIQNLTPENFFTGKVDQDFLFKRAKYLLALAGNPDKAYKIIHIAGTSGKGSTVNYISKILQKAGYKVGTHYSPFVSVATEKIQINQIFISMKEFVDLVEEMKPIINKCYEKIGIPSYFEVWMIMTLLYFNKKKVDYVILETGCGGRYDASNAVSKTALSIITNIGLDHTFILGDTIEKIAWQKAGIIRSRGKVLTGAEQQSVLNIFKKICKEKNAKLEIIRSEDMNKALALRVGEILKIDDLIIQKALAEETSVPARFEIVQNNPLIIFDGAHNPDKIKYLSEKLKTLKTKSKIGKTYLICALADKKNPKDVFQAIKPLADNIYITKFSNPFRKSCDLLELKQAFKGKATTIFLDPQDALKQARKLAKTNDLILITGSFFLCSDLRKNWISEEKQLEQKTNFPK</sequence>
<protein>
    <recommendedName>
        <fullName evidence="2">tetrahydrofolate synthase</fullName>
        <ecNumber evidence="2">6.3.2.17</ecNumber>
    </recommendedName>
    <alternativeName>
        <fullName evidence="8">Tetrahydrofolylpolyglutamate synthase</fullName>
    </alternativeName>
</protein>
<comment type="catalytic activity">
    <reaction evidence="9">
        <text>(6S)-5,6,7,8-tetrahydrofolyl-(gamma-L-Glu)(n) + L-glutamate + ATP = (6S)-5,6,7,8-tetrahydrofolyl-(gamma-L-Glu)(n+1) + ADP + phosphate + H(+)</text>
        <dbReference type="Rhea" id="RHEA:10580"/>
        <dbReference type="Rhea" id="RHEA-COMP:14738"/>
        <dbReference type="Rhea" id="RHEA-COMP:14740"/>
        <dbReference type="ChEBI" id="CHEBI:15378"/>
        <dbReference type="ChEBI" id="CHEBI:29985"/>
        <dbReference type="ChEBI" id="CHEBI:30616"/>
        <dbReference type="ChEBI" id="CHEBI:43474"/>
        <dbReference type="ChEBI" id="CHEBI:141005"/>
        <dbReference type="ChEBI" id="CHEBI:456216"/>
        <dbReference type="EC" id="6.3.2.17"/>
    </reaction>
</comment>
<evidence type="ECO:0000259" key="12">
    <source>
        <dbReference type="Pfam" id="PF08245"/>
    </source>
</evidence>